<dbReference type="AlphaFoldDB" id="A0AAV5A2U2"/>
<dbReference type="SMART" id="SM00490">
    <property type="entry name" value="HELICc"/>
    <property type="match status" value="1"/>
</dbReference>
<evidence type="ECO:0000256" key="6">
    <source>
        <dbReference type="ARBA" id="ARBA00047984"/>
    </source>
</evidence>
<dbReference type="PROSITE" id="PS51192">
    <property type="entry name" value="HELICASE_ATP_BIND_1"/>
    <property type="match status" value="1"/>
</dbReference>
<accession>A0AAV5A2U2</accession>
<dbReference type="Pfam" id="PF00270">
    <property type="entry name" value="DEAD"/>
    <property type="match status" value="1"/>
</dbReference>
<dbReference type="InterPro" id="IPR001650">
    <property type="entry name" value="Helicase_C-like"/>
</dbReference>
<feature type="region of interest" description="Disordered" evidence="7">
    <location>
        <begin position="362"/>
        <end position="381"/>
    </location>
</feature>
<evidence type="ECO:0000313" key="11">
    <source>
        <dbReference type="Proteomes" id="UP001050691"/>
    </source>
</evidence>
<dbReference type="SMART" id="SM00487">
    <property type="entry name" value="DEXDc"/>
    <property type="match status" value="1"/>
</dbReference>
<feature type="compositionally biased region" description="Low complexity" evidence="7">
    <location>
        <begin position="362"/>
        <end position="378"/>
    </location>
</feature>
<name>A0AAV5A2U2_9AGAM</name>
<reference evidence="10" key="1">
    <citation type="submission" date="2021-10" db="EMBL/GenBank/DDBJ databases">
        <title>De novo Genome Assembly of Clathrus columnatus (Basidiomycota, Fungi) Using Illumina and Nanopore Sequence Data.</title>
        <authorList>
            <person name="Ogiso-Tanaka E."/>
            <person name="Itagaki H."/>
            <person name="Hosoya T."/>
            <person name="Hosaka K."/>
        </authorList>
    </citation>
    <scope>NUCLEOTIDE SEQUENCE</scope>
    <source>
        <strain evidence="10">MO-923</strain>
    </source>
</reference>
<evidence type="ECO:0000259" key="9">
    <source>
        <dbReference type="PROSITE" id="PS51194"/>
    </source>
</evidence>
<keyword evidence="11" id="KW-1185">Reference proteome</keyword>
<dbReference type="GO" id="GO:0003724">
    <property type="term" value="F:RNA helicase activity"/>
    <property type="evidence" value="ECO:0007669"/>
    <property type="project" value="UniProtKB-EC"/>
</dbReference>
<dbReference type="InterPro" id="IPR014001">
    <property type="entry name" value="Helicase_ATP-bd"/>
</dbReference>
<feature type="domain" description="Helicase C-terminal" evidence="9">
    <location>
        <begin position="574"/>
        <end position="728"/>
    </location>
</feature>
<dbReference type="GO" id="GO:0016787">
    <property type="term" value="F:hydrolase activity"/>
    <property type="evidence" value="ECO:0007669"/>
    <property type="project" value="UniProtKB-KW"/>
</dbReference>
<keyword evidence="3" id="KW-0378">Hydrolase</keyword>
<evidence type="ECO:0000259" key="8">
    <source>
        <dbReference type="PROSITE" id="PS51192"/>
    </source>
</evidence>
<keyword evidence="2" id="KW-0547">Nucleotide-binding</keyword>
<gene>
    <name evidence="10" type="ORF">Clacol_003207</name>
</gene>
<dbReference type="PROSITE" id="PS51194">
    <property type="entry name" value="HELICASE_CTER"/>
    <property type="match status" value="1"/>
</dbReference>
<dbReference type="GO" id="GO:0005524">
    <property type="term" value="F:ATP binding"/>
    <property type="evidence" value="ECO:0007669"/>
    <property type="project" value="UniProtKB-KW"/>
</dbReference>
<dbReference type="GO" id="GO:0003676">
    <property type="term" value="F:nucleic acid binding"/>
    <property type="evidence" value="ECO:0007669"/>
    <property type="project" value="InterPro"/>
</dbReference>
<comment type="catalytic activity">
    <reaction evidence="6">
        <text>ATP + H2O = ADP + phosphate + H(+)</text>
        <dbReference type="Rhea" id="RHEA:13065"/>
        <dbReference type="ChEBI" id="CHEBI:15377"/>
        <dbReference type="ChEBI" id="CHEBI:15378"/>
        <dbReference type="ChEBI" id="CHEBI:30616"/>
        <dbReference type="ChEBI" id="CHEBI:43474"/>
        <dbReference type="ChEBI" id="CHEBI:456216"/>
        <dbReference type="EC" id="3.6.4.13"/>
    </reaction>
</comment>
<feature type="compositionally biased region" description="Basic and acidic residues" evidence="7">
    <location>
        <begin position="90"/>
        <end position="101"/>
    </location>
</feature>
<dbReference type="Proteomes" id="UP001050691">
    <property type="component" value="Unassembled WGS sequence"/>
</dbReference>
<feature type="compositionally biased region" description="Basic and acidic residues" evidence="7">
    <location>
        <begin position="137"/>
        <end position="147"/>
    </location>
</feature>
<dbReference type="CDD" id="cd18787">
    <property type="entry name" value="SF2_C_DEAD"/>
    <property type="match status" value="1"/>
</dbReference>
<feature type="region of interest" description="Disordered" evidence="7">
    <location>
        <begin position="35"/>
        <end position="202"/>
    </location>
</feature>
<organism evidence="10 11">
    <name type="scientific">Clathrus columnatus</name>
    <dbReference type="NCBI Taxonomy" id="1419009"/>
    <lineage>
        <taxon>Eukaryota</taxon>
        <taxon>Fungi</taxon>
        <taxon>Dikarya</taxon>
        <taxon>Basidiomycota</taxon>
        <taxon>Agaricomycotina</taxon>
        <taxon>Agaricomycetes</taxon>
        <taxon>Phallomycetidae</taxon>
        <taxon>Phallales</taxon>
        <taxon>Clathraceae</taxon>
        <taxon>Clathrus</taxon>
    </lineage>
</organism>
<feature type="compositionally biased region" description="Basic and acidic residues" evidence="7">
    <location>
        <begin position="156"/>
        <end position="202"/>
    </location>
</feature>
<feature type="compositionally biased region" description="Basic and acidic residues" evidence="7">
    <location>
        <begin position="111"/>
        <end position="128"/>
    </location>
</feature>
<evidence type="ECO:0000256" key="3">
    <source>
        <dbReference type="ARBA" id="ARBA00022801"/>
    </source>
</evidence>
<dbReference type="EC" id="3.6.4.13" evidence="1"/>
<evidence type="ECO:0000256" key="1">
    <source>
        <dbReference type="ARBA" id="ARBA00012552"/>
    </source>
</evidence>
<dbReference type="InterPro" id="IPR027417">
    <property type="entry name" value="P-loop_NTPase"/>
</dbReference>
<feature type="domain" description="Helicase ATP-binding" evidence="8">
    <location>
        <begin position="272"/>
        <end position="547"/>
    </location>
</feature>
<dbReference type="Gene3D" id="3.40.50.300">
    <property type="entry name" value="P-loop containing nucleotide triphosphate hydrolases"/>
    <property type="match status" value="2"/>
</dbReference>
<evidence type="ECO:0000256" key="5">
    <source>
        <dbReference type="ARBA" id="ARBA00022840"/>
    </source>
</evidence>
<sequence>MHFSKTIFLRDILALTSQRCTGASASLHTTGCVLAKTQSKPKGRPAKPPPQKRPGAGKLVKSLREVSPSGRFELAGKSSSSRFKYAPPDLDDKPPPEDPWRKLNRPSYQTLERESAPHEGKIPTEELRSAPPPRNNSRFDRERDNRQSNRPNWSDRPSDRTTWKDRHAAQRLQPKESTRDKIPTRTFESKTSKDLKSSRLLEEDFDMEESTAPVTDLPDKFSSPPLLYGLLQSVHEVLGPTATPSPIQALSLKHLLAPPAQQTGHKSEGSFDPAKYKWNQYLLASETGSGKSMAYLLPMLQYLKLTENSPAPLPDSLTPEGPLGLRPRGLILAPTHELSRQLSTFAKQLLHNIKLRVQCVSQANTSSSSRGTSGTASQLKRALKEKELDMEEATGEITIERRSHPVDILVGTPSRILEMTRGLGWDRKDKIEEDWDDARKLRAQNWVPGPPTLSLRDVEWVVVDEADVLFHDEFQQTTRSLLADIAQARGYTHPSFATLKSAIPSTLDISSKISPVNYPFHLLFTSATIPISLGAYMTQNHPKLMRLASPKLHQLPSSLHVEYCPYTGGNKNVDVDKKLKALWSKERNAKIKSKVLIFCNKATKVDELCQDLTERGVHCLALSGSSTTRGHGSNRHLEGFLKGKEGEQYPLDPRVLITTSLLSRGLDFSPTIKYVFILDEPRNMIDFLHRAGRSGRAGNEGHVIIFTKLSGRGSDSAKEMKKKVDALT</sequence>
<proteinExistence type="predicted"/>
<dbReference type="SUPFAM" id="SSF52540">
    <property type="entry name" value="P-loop containing nucleoside triphosphate hydrolases"/>
    <property type="match status" value="1"/>
</dbReference>
<evidence type="ECO:0000313" key="10">
    <source>
        <dbReference type="EMBL" id="GJJ08986.1"/>
    </source>
</evidence>
<keyword evidence="4" id="KW-0347">Helicase</keyword>
<dbReference type="EMBL" id="BPWL01000003">
    <property type="protein sequence ID" value="GJJ08986.1"/>
    <property type="molecule type" value="Genomic_DNA"/>
</dbReference>
<comment type="caution">
    <text evidence="10">The sequence shown here is derived from an EMBL/GenBank/DDBJ whole genome shotgun (WGS) entry which is preliminary data.</text>
</comment>
<evidence type="ECO:0000256" key="4">
    <source>
        <dbReference type="ARBA" id="ARBA00022806"/>
    </source>
</evidence>
<protein>
    <recommendedName>
        <fullName evidence="1">RNA helicase</fullName>
        <ecNumber evidence="1">3.6.4.13</ecNumber>
    </recommendedName>
</protein>
<dbReference type="PANTHER" id="PTHR47960">
    <property type="entry name" value="DEAD-BOX ATP-DEPENDENT RNA HELICASE 50"/>
    <property type="match status" value="1"/>
</dbReference>
<evidence type="ECO:0000256" key="7">
    <source>
        <dbReference type="SAM" id="MobiDB-lite"/>
    </source>
</evidence>
<evidence type="ECO:0000256" key="2">
    <source>
        <dbReference type="ARBA" id="ARBA00022741"/>
    </source>
</evidence>
<keyword evidence="5" id="KW-0067">ATP-binding</keyword>
<dbReference type="Pfam" id="PF00271">
    <property type="entry name" value="Helicase_C"/>
    <property type="match status" value="1"/>
</dbReference>
<dbReference type="InterPro" id="IPR011545">
    <property type="entry name" value="DEAD/DEAH_box_helicase_dom"/>
</dbReference>